<evidence type="ECO:0000256" key="1">
    <source>
        <dbReference type="ARBA" id="ARBA00008645"/>
    </source>
</evidence>
<keyword evidence="4" id="KW-1185">Reference proteome</keyword>
<organism evidence="3 4">
    <name type="scientific">Coniosporium apollinis</name>
    <dbReference type="NCBI Taxonomy" id="61459"/>
    <lineage>
        <taxon>Eukaryota</taxon>
        <taxon>Fungi</taxon>
        <taxon>Dikarya</taxon>
        <taxon>Ascomycota</taxon>
        <taxon>Pezizomycotina</taxon>
        <taxon>Dothideomycetes</taxon>
        <taxon>Dothideomycetes incertae sedis</taxon>
        <taxon>Coniosporium</taxon>
    </lineage>
</organism>
<dbReference type="Proteomes" id="UP001172684">
    <property type="component" value="Unassembled WGS sequence"/>
</dbReference>
<sequence>MAPIPGLLYVTMQPKPSLPDAQFHDWYNNEHGPTRLRLPFIPNGFRYRATDLNGPGKGLPEWVALYDITDTAELTKDTYTRLRTPAVKSQREKDVMAQIAVDRRTFDFVESRQAESFRPLEDLDVEEEGRVLVAVSFSIYPGKREELDKWYAEEHIKMLSKVPGWLRTRRYVTSSIDEKDETEYLALHEYAPENGLGGEEFKAATSTKWTDEVMANVVREKRRRVYKSYYIFGPAPRDLAPLSSPDATPFSSPDGLTKTFTASGDAGPAIESYVTTKDGVMLPYRLEGSSEPDAPLILLSNSILVVWGIWDGFVASFLSTAEGKRYRILRYSTRGRSKNAGDQPVTLDVLASDVITLLDAFRVRKAAALIGVSLGGATVLNTALKYPGRVAYFVACDTNAVAPESNRKAWGERIAMAEKEAAREAGERVVGEQLAEATVRRWFVEESYDKGSMEKEIERVKTMVRTNSLEGFKKSVVALYAYDVREEMKESKVKGAFVVGGGDGVLPKTMKQMAADYGNGAEYVVIEGAGHLPMVEKPQEVAEAVLRFLAA</sequence>
<protein>
    <recommendedName>
        <fullName evidence="2">AB hydrolase-1 domain-containing protein</fullName>
    </recommendedName>
</protein>
<evidence type="ECO:0000259" key="2">
    <source>
        <dbReference type="Pfam" id="PF12697"/>
    </source>
</evidence>
<comment type="similarity">
    <text evidence="1">Belongs to the AB hydrolase superfamily.</text>
</comment>
<dbReference type="Pfam" id="PF12697">
    <property type="entry name" value="Abhydrolase_6"/>
    <property type="match status" value="1"/>
</dbReference>
<dbReference type="SUPFAM" id="SSF53474">
    <property type="entry name" value="alpha/beta-Hydrolases"/>
    <property type="match status" value="1"/>
</dbReference>
<dbReference type="InterPro" id="IPR029058">
    <property type="entry name" value="AB_hydrolase_fold"/>
</dbReference>
<accession>A0ABQ9NUX5</accession>
<evidence type="ECO:0000313" key="4">
    <source>
        <dbReference type="Proteomes" id="UP001172684"/>
    </source>
</evidence>
<reference evidence="3" key="1">
    <citation type="submission" date="2022-10" db="EMBL/GenBank/DDBJ databases">
        <title>Culturing micro-colonial fungi from biological soil crusts in the Mojave desert and describing Neophaeococcomyces mojavensis, and introducing the new genera and species Taxawa tesnikishii.</title>
        <authorList>
            <person name="Kurbessoian T."/>
            <person name="Stajich J.E."/>
        </authorList>
    </citation>
    <scope>NUCLEOTIDE SEQUENCE</scope>
    <source>
        <strain evidence="3">TK_1</strain>
    </source>
</reference>
<dbReference type="Gene3D" id="3.40.50.1820">
    <property type="entry name" value="alpha/beta hydrolase"/>
    <property type="match status" value="1"/>
</dbReference>
<dbReference type="EMBL" id="JAPDRL010000032">
    <property type="protein sequence ID" value="KAJ9665110.1"/>
    <property type="molecule type" value="Genomic_DNA"/>
</dbReference>
<gene>
    <name evidence="3" type="ORF">H2201_004770</name>
</gene>
<dbReference type="PANTHER" id="PTHR43039">
    <property type="entry name" value="ESTERASE-RELATED"/>
    <property type="match status" value="1"/>
</dbReference>
<name>A0ABQ9NUX5_9PEZI</name>
<dbReference type="InterPro" id="IPR000073">
    <property type="entry name" value="AB_hydrolase_1"/>
</dbReference>
<dbReference type="InterPro" id="IPR011008">
    <property type="entry name" value="Dimeric_a/b-barrel"/>
</dbReference>
<comment type="caution">
    <text evidence="3">The sequence shown here is derived from an EMBL/GenBank/DDBJ whole genome shotgun (WGS) entry which is preliminary data.</text>
</comment>
<dbReference type="SUPFAM" id="SSF54909">
    <property type="entry name" value="Dimeric alpha+beta barrel"/>
    <property type="match status" value="1"/>
</dbReference>
<evidence type="ECO:0000313" key="3">
    <source>
        <dbReference type="EMBL" id="KAJ9665110.1"/>
    </source>
</evidence>
<feature type="domain" description="AB hydrolase-1" evidence="2">
    <location>
        <begin position="309"/>
        <end position="544"/>
    </location>
</feature>
<proteinExistence type="inferred from homology"/>